<accession>A0A419F0J8</accession>
<keyword evidence="1 3" id="KW-0378">Hydrolase</keyword>
<evidence type="ECO:0000313" key="4">
    <source>
        <dbReference type="Proteomes" id="UP000285961"/>
    </source>
</evidence>
<dbReference type="PANTHER" id="PTHR43674">
    <property type="entry name" value="NITRILASE C965.09-RELATED"/>
    <property type="match status" value="1"/>
</dbReference>
<protein>
    <submittedName>
        <fullName evidence="3">Carbon-nitrogen hydrolase family protein</fullName>
    </submittedName>
</protein>
<reference evidence="3 4" key="1">
    <citation type="journal article" date="2017" name="ISME J.">
        <title>Energy and carbon metabolisms in a deep terrestrial subsurface fluid microbial community.</title>
        <authorList>
            <person name="Momper L."/>
            <person name="Jungbluth S.P."/>
            <person name="Lee M.D."/>
            <person name="Amend J.P."/>
        </authorList>
    </citation>
    <scope>NUCLEOTIDE SEQUENCE [LARGE SCALE GENOMIC DNA]</scope>
    <source>
        <strain evidence="3">SURF_17</strain>
    </source>
</reference>
<dbReference type="GO" id="GO:0016811">
    <property type="term" value="F:hydrolase activity, acting on carbon-nitrogen (but not peptide) bonds, in linear amides"/>
    <property type="evidence" value="ECO:0007669"/>
    <property type="project" value="TreeGrafter"/>
</dbReference>
<evidence type="ECO:0000256" key="1">
    <source>
        <dbReference type="ARBA" id="ARBA00022801"/>
    </source>
</evidence>
<proteinExistence type="predicted"/>
<evidence type="ECO:0000259" key="2">
    <source>
        <dbReference type="PROSITE" id="PS50263"/>
    </source>
</evidence>
<gene>
    <name evidence="3" type="ORF">C4532_07720</name>
</gene>
<comment type="caution">
    <text evidence="3">The sequence shown here is derived from an EMBL/GenBank/DDBJ whole genome shotgun (WGS) entry which is preliminary data.</text>
</comment>
<dbReference type="CDD" id="cd07197">
    <property type="entry name" value="nitrilase"/>
    <property type="match status" value="1"/>
</dbReference>
<organism evidence="3 4">
    <name type="scientific">Candidatus Abyssobacteria bacterium SURF_17</name>
    <dbReference type="NCBI Taxonomy" id="2093361"/>
    <lineage>
        <taxon>Bacteria</taxon>
        <taxon>Pseudomonadati</taxon>
        <taxon>Candidatus Hydrogenedentota</taxon>
        <taxon>Candidatus Abyssobacteria</taxon>
    </lineage>
</organism>
<dbReference type="Gene3D" id="3.60.110.10">
    <property type="entry name" value="Carbon-nitrogen hydrolase"/>
    <property type="match status" value="1"/>
</dbReference>
<dbReference type="SUPFAM" id="SSF56317">
    <property type="entry name" value="Carbon-nitrogen hydrolase"/>
    <property type="match status" value="1"/>
</dbReference>
<dbReference type="Proteomes" id="UP000285961">
    <property type="component" value="Unassembled WGS sequence"/>
</dbReference>
<dbReference type="InterPro" id="IPR003010">
    <property type="entry name" value="C-N_Hydrolase"/>
</dbReference>
<name>A0A419F0J8_9BACT</name>
<dbReference type="InterPro" id="IPR036526">
    <property type="entry name" value="C-N_Hydrolase_sf"/>
</dbReference>
<evidence type="ECO:0000313" key="3">
    <source>
        <dbReference type="EMBL" id="RJP71402.1"/>
    </source>
</evidence>
<sequence length="288" mass="32167">MAKLTVAGIQMGPYPGSYRANMEKAVEALGRAVSACRPDFVCFSEMMTGPYFCRIYDDGYFNYAESIPGPTTETLAAEARKHRVNVIGTVFEEDKGSYYNSAILLSRDGTLMGKYRKTHVPKSSSPLMNSDEKYYFKPGNELPVFQVNGITVGILICFDRSFPETFRTLALKGAELVFVPVASWGLRADSFQAEVQVRAVENQLFVVAVNKAGFEQIAGEDEGREHFGRSCIVGPFGEIEASVGTEPWGFVSAMIDLDKRKLMRETLVDWLSERRPELYGPITQEKRE</sequence>
<dbReference type="InterPro" id="IPR050345">
    <property type="entry name" value="Aliph_Amidase/BUP"/>
</dbReference>
<dbReference type="EMBL" id="QZKI01000060">
    <property type="protein sequence ID" value="RJP71402.1"/>
    <property type="molecule type" value="Genomic_DNA"/>
</dbReference>
<dbReference type="AlphaFoldDB" id="A0A419F0J8"/>
<dbReference type="PANTHER" id="PTHR43674:SF16">
    <property type="entry name" value="CARBON-NITROGEN FAMILY, PUTATIVE (AFU_ORTHOLOGUE AFUA_5G02350)-RELATED"/>
    <property type="match status" value="1"/>
</dbReference>
<dbReference type="Pfam" id="PF00795">
    <property type="entry name" value="CN_hydrolase"/>
    <property type="match status" value="1"/>
</dbReference>
<feature type="domain" description="CN hydrolase" evidence="2">
    <location>
        <begin position="4"/>
        <end position="257"/>
    </location>
</feature>
<dbReference type="PROSITE" id="PS50263">
    <property type="entry name" value="CN_HYDROLASE"/>
    <property type="match status" value="1"/>
</dbReference>